<comment type="subcellular location">
    <subcellularLocation>
        <location evidence="1">Periplasm</location>
    </subcellularLocation>
</comment>
<dbReference type="RefSeq" id="WP_004021628.1">
    <property type="nucleotide sequence ID" value="NZ_CABEIC010000002.1"/>
</dbReference>
<reference evidence="6 7" key="1">
    <citation type="submission" date="2018-05" db="EMBL/GenBank/DDBJ databases">
        <title>Complete genome sequence of Gordonia terrae NRRL B-16283.</title>
        <authorList>
            <person name="Garlena R.A."/>
            <person name="Russell D.A."/>
            <person name="Hatfull G.F."/>
        </authorList>
    </citation>
    <scope>NUCLEOTIDE SEQUENCE [LARGE SCALE GENOMIC DNA]</scope>
    <source>
        <strain evidence="6 7">NRRL B-16283</strain>
    </source>
</reference>
<dbReference type="SUPFAM" id="SSF53850">
    <property type="entry name" value="Periplasmic binding protein-like II"/>
    <property type="match status" value="1"/>
</dbReference>
<keyword evidence="3 4" id="KW-0732">Signal</keyword>
<dbReference type="AlphaFoldDB" id="A0AAD0K3W4"/>
<dbReference type="PANTHER" id="PTHR30024:SF47">
    <property type="entry name" value="TAURINE-BINDING PERIPLASMIC PROTEIN"/>
    <property type="match status" value="1"/>
</dbReference>
<evidence type="ECO:0000259" key="5">
    <source>
        <dbReference type="Pfam" id="PF09084"/>
    </source>
</evidence>
<dbReference type="PROSITE" id="PS51257">
    <property type="entry name" value="PROKAR_LIPOPROTEIN"/>
    <property type="match status" value="1"/>
</dbReference>
<dbReference type="Gene3D" id="3.40.190.10">
    <property type="entry name" value="Periplasmic binding protein-like II"/>
    <property type="match status" value="2"/>
</dbReference>
<dbReference type="InterPro" id="IPR015168">
    <property type="entry name" value="SsuA/THI5"/>
</dbReference>
<name>A0AAD0K3W4_9ACTN</name>
<gene>
    <name evidence="6" type="ORF">DLJ61_02535</name>
</gene>
<feature type="domain" description="SsuA/THI5-like" evidence="5">
    <location>
        <begin position="53"/>
        <end position="274"/>
    </location>
</feature>
<dbReference type="PANTHER" id="PTHR30024">
    <property type="entry name" value="ALIPHATIC SULFONATES-BINDING PROTEIN-RELATED"/>
    <property type="match status" value="1"/>
</dbReference>
<evidence type="ECO:0000313" key="6">
    <source>
        <dbReference type="EMBL" id="AWO82563.1"/>
    </source>
</evidence>
<dbReference type="Proteomes" id="UP000247118">
    <property type="component" value="Chromosome"/>
</dbReference>
<dbReference type="GeneID" id="32686604"/>
<protein>
    <submittedName>
        <fullName evidence="6">ABC transporter substrate-binding protein</fullName>
    </submittedName>
</protein>
<sequence>MVVKKRHIVAALAATVALATTACGGSDSSRAAAADGQSRLVKVMMTPAVAYRLPVMVAEEKGFFDELNIQIEDIPQPNNMTGAQGIASTKSDAGQLSVATAVQAIQAGQDLKMFCGLVMEVQSSLMANVDSDYPSTTGGASWQEVMKSAQGKRVGVQAPVGSGFQLLTAAAFEEAGVTDITWVNMGAGNASNGAALDSGSVDFAIASPPATQFLEDSGKQEALEYLPDGPSTFKDYYGSAWAAPTSWVESNADTAKDFCAGVQKGIDYVQDPANADDVKQILMQDTKIPENIAQSVLETVYKPYSTALPADRFRATLEGYVDAGIAKASPPVTYESLVTDLSAPSGQ</sequence>
<evidence type="ECO:0000256" key="3">
    <source>
        <dbReference type="ARBA" id="ARBA00022729"/>
    </source>
</evidence>
<dbReference type="Pfam" id="PF09084">
    <property type="entry name" value="NMT1"/>
    <property type="match status" value="1"/>
</dbReference>
<accession>A0AAD0K3W4</accession>
<evidence type="ECO:0000256" key="1">
    <source>
        <dbReference type="ARBA" id="ARBA00004418"/>
    </source>
</evidence>
<dbReference type="KEGG" id="gta:BCM27_02520"/>
<comment type="similarity">
    <text evidence="2">Belongs to the bacterial solute-binding protein SsuA/TauA family.</text>
</comment>
<evidence type="ECO:0000256" key="2">
    <source>
        <dbReference type="ARBA" id="ARBA00010742"/>
    </source>
</evidence>
<proteinExistence type="inferred from homology"/>
<dbReference type="GO" id="GO:0042597">
    <property type="term" value="C:periplasmic space"/>
    <property type="evidence" value="ECO:0007669"/>
    <property type="project" value="UniProtKB-SubCell"/>
</dbReference>
<dbReference type="EMBL" id="CP029604">
    <property type="protein sequence ID" value="AWO82563.1"/>
    <property type="molecule type" value="Genomic_DNA"/>
</dbReference>
<evidence type="ECO:0000313" key="7">
    <source>
        <dbReference type="Proteomes" id="UP000247118"/>
    </source>
</evidence>
<evidence type="ECO:0000256" key="4">
    <source>
        <dbReference type="SAM" id="SignalP"/>
    </source>
</evidence>
<feature type="chain" id="PRO_5042063486" evidence="4">
    <location>
        <begin position="23"/>
        <end position="347"/>
    </location>
</feature>
<organism evidence="6 7">
    <name type="scientific">Gordonia terrae</name>
    <dbReference type="NCBI Taxonomy" id="2055"/>
    <lineage>
        <taxon>Bacteria</taxon>
        <taxon>Bacillati</taxon>
        <taxon>Actinomycetota</taxon>
        <taxon>Actinomycetes</taxon>
        <taxon>Mycobacteriales</taxon>
        <taxon>Gordoniaceae</taxon>
        <taxon>Gordonia</taxon>
    </lineage>
</organism>
<feature type="signal peptide" evidence="4">
    <location>
        <begin position="1"/>
        <end position="22"/>
    </location>
</feature>